<dbReference type="Proteomes" id="UP000326757">
    <property type="component" value="Unassembled WGS sequence"/>
</dbReference>
<organism evidence="2 3">
    <name type="scientific">Monilinia laxa</name>
    <name type="common">Brown rot fungus</name>
    <name type="synonym">Sclerotinia laxa</name>
    <dbReference type="NCBI Taxonomy" id="61186"/>
    <lineage>
        <taxon>Eukaryota</taxon>
        <taxon>Fungi</taxon>
        <taxon>Dikarya</taxon>
        <taxon>Ascomycota</taxon>
        <taxon>Pezizomycotina</taxon>
        <taxon>Leotiomycetes</taxon>
        <taxon>Helotiales</taxon>
        <taxon>Sclerotiniaceae</taxon>
        <taxon>Monilinia</taxon>
    </lineage>
</organism>
<evidence type="ECO:0000313" key="3">
    <source>
        <dbReference type="Proteomes" id="UP000326757"/>
    </source>
</evidence>
<dbReference type="PANTHER" id="PTHR47098">
    <property type="entry name" value="PROTEIN MAK32"/>
    <property type="match status" value="1"/>
</dbReference>
<reference evidence="2 3" key="1">
    <citation type="submission" date="2019-06" db="EMBL/GenBank/DDBJ databases">
        <title>Genome Sequence of the Brown Rot Fungal Pathogen Monilinia laxa.</title>
        <authorList>
            <person name="De Miccolis Angelini R.M."/>
            <person name="Landi L."/>
            <person name="Abate D."/>
            <person name="Pollastro S."/>
            <person name="Romanazzi G."/>
            <person name="Faretra F."/>
        </authorList>
    </citation>
    <scope>NUCLEOTIDE SEQUENCE [LARGE SCALE GENOMIC DNA]</scope>
    <source>
        <strain evidence="2 3">Mlax316</strain>
    </source>
</reference>
<evidence type="ECO:0000259" key="1">
    <source>
        <dbReference type="Pfam" id="PF00294"/>
    </source>
</evidence>
<dbReference type="OrthoDB" id="497927at2759"/>
<dbReference type="Pfam" id="PF00294">
    <property type="entry name" value="PfkB"/>
    <property type="match status" value="1"/>
</dbReference>
<dbReference type="InterPro" id="IPR011611">
    <property type="entry name" value="PfkB_dom"/>
</dbReference>
<dbReference type="AlphaFoldDB" id="A0A5N6KNE9"/>
<dbReference type="PANTHER" id="PTHR47098:SF1">
    <property type="entry name" value="PFKB FAMILY CARBOHYDRATE KINASE SUPERFAMILY (AFU_ORTHOLOGUE AFUA_4G09500)"/>
    <property type="match status" value="1"/>
</dbReference>
<evidence type="ECO:0000313" key="2">
    <source>
        <dbReference type="EMBL" id="KAB8305161.1"/>
    </source>
</evidence>
<feature type="domain" description="Carbohydrate kinase PfkB" evidence="1">
    <location>
        <begin position="199"/>
        <end position="337"/>
    </location>
</feature>
<name>A0A5N6KNE9_MONLA</name>
<keyword evidence="3" id="KW-1185">Reference proteome</keyword>
<dbReference type="InterPro" id="IPR029056">
    <property type="entry name" value="Ribokinase-like"/>
</dbReference>
<protein>
    <recommendedName>
        <fullName evidence="1">Carbohydrate kinase PfkB domain-containing protein</fullName>
    </recommendedName>
</protein>
<dbReference type="EMBL" id="VIGI01000001">
    <property type="protein sequence ID" value="KAB8305161.1"/>
    <property type="molecule type" value="Genomic_DNA"/>
</dbReference>
<comment type="caution">
    <text evidence="2">The sequence shown here is derived from an EMBL/GenBank/DDBJ whole genome shotgun (WGS) entry which is preliminary data.</text>
</comment>
<proteinExistence type="predicted"/>
<dbReference type="Gene3D" id="3.40.1190.20">
    <property type="match status" value="1"/>
</dbReference>
<accession>A0A5N6KNE9</accession>
<gene>
    <name evidence="2" type="ORF">EYC80_004453</name>
</gene>
<sequence length="422" mass="47569">MNQSLEKKASAVEIKQSRPLFTTLGMCILDDLYFPSGETKSRILGGSGVYSILGARLFSRNESAKRLSWLIRAGNAFPREINDRLQVWGTDLIVEKGEGDEVQCTRGELRYFRGENEERGGDVEFGSKTYRYITGPYRIEPRHLTLYPHLLHSSTYHFLTSPLDTLAQVPELLGLRYQPGIQTPPLIIWEPLPPTCKPSELENLMNAIAVVDIFSPNHIELANFFGLDMSTLVFSRYLIEELGNKVMEWGIVRDKKGTVVIRCGPDGCCVWYRKQSKWVWIEPYWTAEDKKRVVDATGAGNAFLGGFAVGWERSGGDEIVGCVFGSVSAGVVCEAIGVPILDRVGDVYGENSRETWNGVDVEKRLEEYWQRLVREGLVEGDLENLFWKQDLCSSGLLSVECLDSLEQMRWRNFLSTGTCPTI</sequence>
<dbReference type="SUPFAM" id="SSF53613">
    <property type="entry name" value="Ribokinase-like"/>
    <property type="match status" value="1"/>
</dbReference>